<dbReference type="EMBL" id="SNRY01000175">
    <property type="protein sequence ID" value="KAA6345344.1"/>
    <property type="molecule type" value="Genomic_DNA"/>
</dbReference>
<feature type="non-terminal residue" evidence="1">
    <location>
        <position position="312"/>
    </location>
</feature>
<evidence type="ECO:0008006" key="3">
    <source>
        <dbReference type="Google" id="ProtNLM"/>
    </source>
</evidence>
<organism evidence="1">
    <name type="scientific">termite gut metagenome</name>
    <dbReference type="NCBI Taxonomy" id="433724"/>
    <lineage>
        <taxon>unclassified sequences</taxon>
        <taxon>metagenomes</taxon>
        <taxon>organismal metagenomes</taxon>
    </lineage>
</organism>
<protein>
    <recommendedName>
        <fullName evidence="3">Transcription regulator BetR N-terminal domain-containing protein</fullName>
    </recommendedName>
</protein>
<comment type="caution">
    <text evidence="1">The sequence shown here is derived from an EMBL/GenBank/DDBJ whole genome shotgun (WGS) entry which is preliminary data.</text>
</comment>
<gene>
    <name evidence="1" type="ORF">EZS27_007084</name>
    <name evidence="2" type="ORF">EZS27_007108</name>
</gene>
<evidence type="ECO:0000313" key="1">
    <source>
        <dbReference type="EMBL" id="KAA6345320.1"/>
    </source>
</evidence>
<dbReference type="EMBL" id="SNRY01000175">
    <property type="protein sequence ID" value="KAA6345320.1"/>
    <property type="molecule type" value="Genomic_DNA"/>
</dbReference>
<sequence>MDSELNKAVIKKVLESIPKHIKPIDYLMDILCISRESAYRRMRNDIAFTLDEVAKLSFKLNFSVDNVIGVQNIKERFFLDLQTEQLVDPKSNFLSTLHDYYQYIEWIHKTPHVEAMASLNRLNLFFLVQSPMLFKFYYYTWIHHTYNVPVNCPFSKIKLLPEVIDLKNQFKAVASSFNNCSYILDRNIFENIVREIQYYRGRNLISAEEVLELKGELSELVNYFQKLMQNGQNDSGFVYNFYLSMLNVELNASYASFGKEVASQYWISSVNPIIIRNYEISNLHKNWIESMKKSSILITHSNELLQVEFINK</sequence>
<evidence type="ECO:0000313" key="2">
    <source>
        <dbReference type="EMBL" id="KAA6345344.1"/>
    </source>
</evidence>
<dbReference type="AlphaFoldDB" id="A0A5J4SJ65"/>
<proteinExistence type="predicted"/>
<name>A0A5J4SJ65_9ZZZZ</name>
<accession>A0A5J4SJ65</accession>
<reference evidence="1" key="1">
    <citation type="submission" date="2019-03" db="EMBL/GenBank/DDBJ databases">
        <title>Single cell metagenomics reveals metabolic interactions within the superorganism composed of flagellate Streblomastix strix and complex community of Bacteroidetes bacteria on its surface.</title>
        <authorList>
            <person name="Treitli S.C."/>
            <person name="Kolisko M."/>
            <person name="Husnik F."/>
            <person name="Keeling P."/>
            <person name="Hampl V."/>
        </authorList>
    </citation>
    <scope>NUCLEOTIDE SEQUENCE</scope>
    <source>
        <strain evidence="1">STM</strain>
    </source>
</reference>